<feature type="transmembrane region" description="Helical" evidence="1">
    <location>
        <begin position="69"/>
        <end position="92"/>
    </location>
</feature>
<name>A0A840V8U5_9BACT</name>
<feature type="transmembrane region" description="Helical" evidence="1">
    <location>
        <begin position="36"/>
        <end position="57"/>
    </location>
</feature>
<feature type="transmembrane region" description="Helical" evidence="1">
    <location>
        <begin position="104"/>
        <end position="125"/>
    </location>
</feature>
<dbReference type="EMBL" id="JACHFD010000027">
    <property type="protein sequence ID" value="MBB5353476.1"/>
    <property type="molecule type" value="Genomic_DNA"/>
</dbReference>
<sequence>MRRISREIVPGLYWTWTALGIDTMLAEIAFDGTDLGFSWIAYVAVGSLLATVEYWIWSSWILRFLKGCYYWVSARAFWILSIFQHAAWFLWLHMESGPGLGWDWAPLFLWWNASMIAVSVLGLFLEGGQPSPQRIQAELVTGADR</sequence>
<feature type="transmembrane region" description="Helical" evidence="1">
    <location>
        <begin position="12"/>
        <end position="30"/>
    </location>
</feature>
<dbReference type="AlphaFoldDB" id="A0A840V8U5"/>
<evidence type="ECO:0000256" key="1">
    <source>
        <dbReference type="SAM" id="Phobius"/>
    </source>
</evidence>
<gene>
    <name evidence="2" type="ORF">HNR46_003737</name>
</gene>
<keyword evidence="3" id="KW-1185">Reference proteome</keyword>
<keyword evidence="1" id="KW-0812">Transmembrane</keyword>
<reference evidence="2 3" key="1">
    <citation type="submission" date="2020-08" db="EMBL/GenBank/DDBJ databases">
        <title>Genomic Encyclopedia of Type Strains, Phase IV (KMG-IV): sequencing the most valuable type-strain genomes for metagenomic binning, comparative biology and taxonomic classification.</title>
        <authorList>
            <person name="Goeker M."/>
        </authorList>
    </citation>
    <scope>NUCLEOTIDE SEQUENCE [LARGE SCALE GENOMIC DNA]</scope>
    <source>
        <strain evidence="2 3">YC6886</strain>
    </source>
</reference>
<keyword evidence="1" id="KW-0472">Membrane</keyword>
<evidence type="ECO:0000313" key="2">
    <source>
        <dbReference type="EMBL" id="MBB5353476.1"/>
    </source>
</evidence>
<evidence type="ECO:0000313" key="3">
    <source>
        <dbReference type="Proteomes" id="UP000557717"/>
    </source>
</evidence>
<protein>
    <submittedName>
        <fullName evidence="2">Uncharacterized protein</fullName>
    </submittedName>
</protein>
<dbReference type="Proteomes" id="UP000557717">
    <property type="component" value="Unassembled WGS sequence"/>
</dbReference>
<proteinExistence type="predicted"/>
<accession>A0A840V8U5</accession>
<organism evidence="2 3">
    <name type="scientific">Haloferula luteola</name>
    <dbReference type="NCBI Taxonomy" id="595692"/>
    <lineage>
        <taxon>Bacteria</taxon>
        <taxon>Pseudomonadati</taxon>
        <taxon>Verrucomicrobiota</taxon>
        <taxon>Verrucomicrobiia</taxon>
        <taxon>Verrucomicrobiales</taxon>
        <taxon>Verrucomicrobiaceae</taxon>
        <taxon>Haloferula</taxon>
    </lineage>
</organism>
<keyword evidence="1" id="KW-1133">Transmembrane helix</keyword>
<comment type="caution">
    <text evidence="2">The sequence shown here is derived from an EMBL/GenBank/DDBJ whole genome shotgun (WGS) entry which is preliminary data.</text>
</comment>